<feature type="compositionally biased region" description="Pro residues" evidence="1">
    <location>
        <begin position="272"/>
        <end position="286"/>
    </location>
</feature>
<keyword evidence="4" id="KW-1185">Reference proteome</keyword>
<dbReference type="PROSITE" id="PS50106">
    <property type="entry name" value="PDZ"/>
    <property type="match status" value="1"/>
</dbReference>
<organism evidence="3 4">
    <name type="scientific">Saprolegnia diclina (strain VS20)</name>
    <dbReference type="NCBI Taxonomy" id="1156394"/>
    <lineage>
        <taxon>Eukaryota</taxon>
        <taxon>Sar</taxon>
        <taxon>Stramenopiles</taxon>
        <taxon>Oomycota</taxon>
        <taxon>Saprolegniomycetes</taxon>
        <taxon>Saprolegniales</taxon>
        <taxon>Saprolegniaceae</taxon>
        <taxon>Saprolegnia</taxon>
    </lineage>
</organism>
<feature type="compositionally biased region" description="Pro residues" evidence="1">
    <location>
        <begin position="426"/>
        <end position="444"/>
    </location>
</feature>
<dbReference type="AlphaFoldDB" id="T0QUD2"/>
<dbReference type="GeneID" id="19941410"/>
<feature type="compositionally biased region" description="Low complexity" evidence="1">
    <location>
        <begin position="324"/>
        <end position="334"/>
    </location>
</feature>
<dbReference type="InterPro" id="IPR001478">
    <property type="entry name" value="PDZ"/>
</dbReference>
<dbReference type="OrthoDB" id="77175at2759"/>
<evidence type="ECO:0000256" key="1">
    <source>
        <dbReference type="SAM" id="MobiDB-lite"/>
    </source>
</evidence>
<dbReference type="SMART" id="SM00228">
    <property type="entry name" value="PDZ"/>
    <property type="match status" value="2"/>
</dbReference>
<evidence type="ECO:0000313" key="3">
    <source>
        <dbReference type="EMBL" id="EQC41824.1"/>
    </source>
</evidence>
<feature type="compositionally biased region" description="Basic and acidic residues" evidence="1">
    <location>
        <begin position="451"/>
        <end position="460"/>
    </location>
</feature>
<evidence type="ECO:0000259" key="2">
    <source>
        <dbReference type="PROSITE" id="PS50106"/>
    </source>
</evidence>
<gene>
    <name evidence="3" type="ORF">SDRG_00683</name>
</gene>
<evidence type="ECO:0000313" key="4">
    <source>
        <dbReference type="Proteomes" id="UP000030762"/>
    </source>
</evidence>
<dbReference type="SUPFAM" id="SSF50156">
    <property type="entry name" value="PDZ domain-like"/>
    <property type="match status" value="2"/>
</dbReference>
<proteinExistence type="predicted"/>
<dbReference type="InParanoid" id="T0QUD2"/>
<dbReference type="OMA" id="FKILATM"/>
<feature type="compositionally biased region" description="Low complexity" evidence="1">
    <location>
        <begin position="373"/>
        <end position="411"/>
    </location>
</feature>
<feature type="compositionally biased region" description="Basic and acidic residues" evidence="1">
    <location>
        <begin position="301"/>
        <end position="311"/>
    </location>
</feature>
<feature type="compositionally biased region" description="Polar residues" evidence="1">
    <location>
        <begin position="353"/>
        <end position="364"/>
    </location>
</feature>
<dbReference type="Proteomes" id="UP000030762">
    <property type="component" value="Unassembled WGS sequence"/>
</dbReference>
<feature type="compositionally biased region" description="Acidic residues" evidence="1">
    <location>
        <begin position="512"/>
        <end position="533"/>
    </location>
</feature>
<reference evidence="3 4" key="1">
    <citation type="submission" date="2012-04" db="EMBL/GenBank/DDBJ databases">
        <title>The Genome Sequence of Saprolegnia declina VS20.</title>
        <authorList>
            <consortium name="The Broad Institute Genome Sequencing Platform"/>
            <person name="Russ C."/>
            <person name="Nusbaum C."/>
            <person name="Tyler B."/>
            <person name="van West P."/>
            <person name="Dieguez-Uribeondo J."/>
            <person name="de Bruijn I."/>
            <person name="Tripathy S."/>
            <person name="Jiang R."/>
            <person name="Young S.K."/>
            <person name="Zeng Q."/>
            <person name="Gargeya S."/>
            <person name="Fitzgerald M."/>
            <person name="Haas B."/>
            <person name="Abouelleil A."/>
            <person name="Alvarado L."/>
            <person name="Arachchi H.M."/>
            <person name="Berlin A."/>
            <person name="Chapman S.B."/>
            <person name="Goldberg J."/>
            <person name="Griggs A."/>
            <person name="Gujja S."/>
            <person name="Hansen M."/>
            <person name="Howarth C."/>
            <person name="Imamovic A."/>
            <person name="Larimer J."/>
            <person name="McCowen C."/>
            <person name="Montmayeur A."/>
            <person name="Murphy C."/>
            <person name="Neiman D."/>
            <person name="Pearson M."/>
            <person name="Priest M."/>
            <person name="Roberts A."/>
            <person name="Saif S."/>
            <person name="Shea T."/>
            <person name="Sisk P."/>
            <person name="Sykes S."/>
            <person name="Wortman J."/>
            <person name="Nusbaum C."/>
            <person name="Birren B."/>
        </authorList>
    </citation>
    <scope>NUCLEOTIDE SEQUENCE [LARGE SCALE GENOMIC DNA]</scope>
    <source>
        <strain evidence="3 4">VS20</strain>
    </source>
</reference>
<feature type="region of interest" description="Disordered" evidence="1">
    <location>
        <begin position="268"/>
        <end position="599"/>
    </location>
</feature>
<dbReference type="PRINTS" id="PR01217">
    <property type="entry name" value="PRICHEXTENSN"/>
</dbReference>
<feature type="compositionally biased region" description="Basic residues" evidence="1">
    <location>
        <begin position="580"/>
        <end position="589"/>
    </location>
</feature>
<accession>T0QUD2</accession>
<feature type="region of interest" description="Disordered" evidence="1">
    <location>
        <begin position="105"/>
        <end position="177"/>
    </location>
</feature>
<dbReference type="STRING" id="1156394.T0QUD2"/>
<feature type="compositionally biased region" description="Basic and acidic residues" evidence="1">
    <location>
        <begin position="124"/>
        <end position="136"/>
    </location>
</feature>
<dbReference type="RefSeq" id="XP_008604393.1">
    <property type="nucleotide sequence ID" value="XM_008606171.1"/>
</dbReference>
<dbReference type="InterPro" id="IPR036034">
    <property type="entry name" value="PDZ_sf"/>
</dbReference>
<name>T0QUD2_SAPDV</name>
<feature type="domain" description="PDZ" evidence="2">
    <location>
        <begin position="35"/>
        <end position="107"/>
    </location>
</feature>
<dbReference type="VEuPathDB" id="FungiDB:SDRG_00683"/>
<dbReference type="eggNOG" id="ENOG502R693">
    <property type="taxonomic scope" value="Eukaryota"/>
</dbReference>
<sequence length="737" mass="80642">MAKARKLNPWAEQMIAAFQLPALKDDEYFVQWETGRLGVNIMEDKESELPIVWTIIDPSSPLAAAMEVGDYLLCVNELRAEDNTFHNFLQLLTTKQKPVLLRFRRARSRDETQPEPPLPRSKSFKSETKANGEKPGLKLSLSSDSLFRNRAPSRSSRKLDTPTVRIESPEEPKPISPRDLLAMDPYRKYRYEFEWVDGALGLYFGEEESLNMPVITRTLPHASPELLANVAPNDILVSANGLSSYDVSFADFFTQLQHWPKPIHLVFQTARPPSPSTPKGAPPSSPPHDSINRVPSPPPDQVRESVRESTKLKIMSFGSKPKATTVSPSLSTTTPTPPGREKAAPKPIVTTPPRDTTNSPTVVTSPKAPAPSPVRVAAKVKAVAPPKAPSPQSSEPSPQTTPTRTPSPQTKASLSPPMAVARSMSPPAPVTSPPTPVTSPPPTLSPTQRAPDAKPKKPVFEDSDSDDEGDRKEFGSEYLDDDLPPAVADPPPVVVVAQHDALFASTSRDDDSASEVDSDMDLDLEEEEEEGPIENEPMPNLDYPVRKERSSEVATDDGPRVSTVPKPLPSRGGGGERSGKARGRGKNKRSSANGAAKLAKITENDEQTIPLLEPNSVNMKLNVRGKLKSQRVSKMDTPDSSLYLLKWKENRSIGLQLRECRLSKGVYPMVVLVCREPCCESLRHVSVGDVLLEINGRDTAMMGVKKTISFVKTCSKTALLKLKRGPGFSVQRVSATF</sequence>
<protein>
    <recommendedName>
        <fullName evidence="2">PDZ domain-containing protein</fullName>
    </recommendedName>
</protein>
<dbReference type="EMBL" id="JH767133">
    <property type="protein sequence ID" value="EQC41824.1"/>
    <property type="molecule type" value="Genomic_DNA"/>
</dbReference>